<sequence>MSLPVKWQHSLQSSRRTNRPSFRPFEANFVSFVSFVLKWWTWKLLPISIWPGPRMSSRPLSWLMMSKVLQRVGLNRDLPLGL</sequence>
<evidence type="ECO:0000256" key="1">
    <source>
        <dbReference type="SAM" id="MobiDB-lite"/>
    </source>
</evidence>
<accession>A0AAV6KLW6</accession>
<dbReference type="Proteomes" id="UP000823749">
    <property type="component" value="Chromosome 4"/>
</dbReference>
<organism evidence="2 3">
    <name type="scientific">Rhododendron griersonianum</name>
    <dbReference type="NCBI Taxonomy" id="479676"/>
    <lineage>
        <taxon>Eukaryota</taxon>
        <taxon>Viridiplantae</taxon>
        <taxon>Streptophyta</taxon>
        <taxon>Embryophyta</taxon>
        <taxon>Tracheophyta</taxon>
        <taxon>Spermatophyta</taxon>
        <taxon>Magnoliopsida</taxon>
        <taxon>eudicotyledons</taxon>
        <taxon>Gunneridae</taxon>
        <taxon>Pentapetalae</taxon>
        <taxon>asterids</taxon>
        <taxon>Ericales</taxon>
        <taxon>Ericaceae</taxon>
        <taxon>Ericoideae</taxon>
        <taxon>Rhodoreae</taxon>
        <taxon>Rhododendron</taxon>
    </lineage>
</organism>
<proteinExistence type="predicted"/>
<evidence type="ECO:0000313" key="3">
    <source>
        <dbReference type="Proteomes" id="UP000823749"/>
    </source>
</evidence>
<gene>
    <name evidence="2" type="ORF">RHGRI_011311</name>
</gene>
<feature type="region of interest" description="Disordered" evidence="1">
    <location>
        <begin position="1"/>
        <end position="21"/>
    </location>
</feature>
<dbReference type="EMBL" id="JACTNZ010000004">
    <property type="protein sequence ID" value="KAG5553385.1"/>
    <property type="molecule type" value="Genomic_DNA"/>
</dbReference>
<comment type="caution">
    <text evidence="2">The sequence shown here is derived from an EMBL/GenBank/DDBJ whole genome shotgun (WGS) entry which is preliminary data.</text>
</comment>
<keyword evidence="3" id="KW-1185">Reference proteome</keyword>
<name>A0AAV6KLW6_9ERIC</name>
<evidence type="ECO:0000313" key="2">
    <source>
        <dbReference type="EMBL" id="KAG5553385.1"/>
    </source>
</evidence>
<protein>
    <submittedName>
        <fullName evidence="2">Uncharacterized protein</fullName>
    </submittedName>
</protein>
<dbReference type="AlphaFoldDB" id="A0AAV6KLW6"/>
<reference evidence="2" key="1">
    <citation type="submission" date="2020-08" db="EMBL/GenBank/DDBJ databases">
        <title>Plant Genome Project.</title>
        <authorList>
            <person name="Zhang R.-G."/>
        </authorList>
    </citation>
    <scope>NUCLEOTIDE SEQUENCE</scope>
    <source>
        <strain evidence="2">WSP0</strain>
        <tissue evidence="2">Leaf</tissue>
    </source>
</reference>